<evidence type="ECO:0000256" key="2">
    <source>
        <dbReference type="ARBA" id="ARBA00022703"/>
    </source>
</evidence>
<accession>A0A3B4UYM9</accession>
<dbReference type="InterPro" id="IPR011600">
    <property type="entry name" value="Pept_C14_caspase"/>
</dbReference>
<keyword evidence="8" id="KW-1185">Reference proteome</keyword>
<name>A0A3B4UYM9_SERDU</name>
<dbReference type="Proteomes" id="UP000261420">
    <property type="component" value="Unplaced"/>
</dbReference>
<dbReference type="Gene3D" id="3.40.50.1460">
    <property type="match status" value="1"/>
</dbReference>
<dbReference type="Ensembl" id="ENSSDUT00000023985.1">
    <property type="protein sequence ID" value="ENSSDUP00000023549.1"/>
    <property type="gene ID" value="ENSSDUG00000017128.1"/>
</dbReference>
<dbReference type="InterPro" id="IPR001875">
    <property type="entry name" value="DED_dom"/>
</dbReference>
<dbReference type="OMA" id="MPQHRDY"/>
<keyword evidence="3" id="KW-0677">Repeat</keyword>
<dbReference type="GO" id="GO:0005737">
    <property type="term" value="C:cytoplasm"/>
    <property type="evidence" value="ECO:0007669"/>
    <property type="project" value="UniProtKB-ARBA"/>
</dbReference>
<dbReference type="GO" id="GO:0042981">
    <property type="term" value="P:regulation of apoptotic process"/>
    <property type="evidence" value="ECO:0007669"/>
    <property type="project" value="InterPro"/>
</dbReference>
<dbReference type="SUPFAM" id="SSF47986">
    <property type="entry name" value="DEATH domain"/>
    <property type="match status" value="1"/>
</dbReference>
<evidence type="ECO:0000313" key="7">
    <source>
        <dbReference type="Ensembl" id="ENSSDUP00000023549.1"/>
    </source>
</evidence>
<dbReference type="PANTHER" id="PTHR48169:SF3">
    <property type="entry name" value="CASP8 AND FADD LIKE APOPTOSIS REGULATOR"/>
    <property type="match status" value="1"/>
</dbReference>
<comment type="similarity">
    <text evidence="1">Belongs to the peptidase C14A family.</text>
</comment>
<dbReference type="Gene3D" id="1.10.533.10">
    <property type="entry name" value="Death Domain, Fas"/>
    <property type="match status" value="2"/>
</dbReference>
<dbReference type="InterPro" id="IPR029030">
    <property type="entry name" value="Caspase-like_dom_sf"/>
</dbReference>
<dbReference type="PROSITE" id="PS50168">
    <property type="entry name" value="DED"/>
    <property type="match status" value="2"/>
</dbReference>
<dbReference type="Ensembl" id="ENSSDUT00000023994.1">
    <property type="protein sequence ID" value="ENSSDUP00000023559.1"/>
    <property type="gene ID" value="ENSSDUG00000017128.1"/>
</dbReference>
<organism evidence="7 8">
    <name type="scientific">Seriola dumerili</name>
    <name type="common">Greater amberjack</name>
    <name type="synonym">Caranx dumerili</name>
    <dbReference type="NCBI Taxonomy" id="41447"/>
    <lineage>
        <taxon>Eukaryota</taxon>
        <taxon>Metazoa</taxon>
        <taxon>Chordata</taxon>
        <taxon>Craniata</taxon>
        <taxon>Vertebrata</taxon>
        <taxon>Euteleostomi</taxon>
        <taxon>Actinopterygii</taxon>
        <taxon>Neopterygii</taxon>
        <taxon>Teleostei</taxon>
        <taxon>Neoteleostei</taxon>
        <taxon>Acanthomorphata</taxon>
        <taxon>Carangaria</taxon>
        <taxon>Carangiformes</taxon>
        <taxon>Carangidae</taxon>
        <taxon>Seriola</taxon>
    </lineage>
</organism>
<feature type="domain" description="DED" evidence="5">
    <location>
        <begin position="97"/>
        <end position="175"/>
    </location>
</feature>
<keyword evidence="2" id="KW-0053">Apoptosis</keyword>
<feature type="region of interest" description="Disordered" evidence="4">
    <location>
        <begin position="185"/>
        <end position="223"/>
    </location>
</feature>
<dbReference type="CTD" id="8837"/>
<proteinExistence type="inferred from homology"/>
<feature type="domain" description="DED" evidence="5">
    <location>
        <begin position="7"/>
        <end position="79"/>
    </location>
</feature>
<dbReference type="InterPro" id="IPR001309">
    <property type="entry name" value="Pept_C14_p20"/>
</dbReference>
<dbReference type="FunFam" id="1.10.533.10:FF:000016">
    <property type="entry name" value="CASP8 and FADD-like apoptosis regulator"/>
    <property type="match status" value="1"/>
</dbReference>
<dbReference type="PANTHER" id="PTHR48169">
    <property type="entry name" value="DED DOMAIN-CONTAINING PROTEIN"/>
    <property type="match status" value="1"/>
</dbReference>
<dbReference type="KEGG" id="sdu:111218114"/>
<evidence type="ECO:0000313" key="8">
    <source>
        <dbReference type="Proteomes" id="UP000261420"/>
    </source>
</evidence>
<dbReference type="RefSeq" id="XP_022595948.1">
    <property type="nucleotide sequence ID" value="XM_022740227.1"/>
</dbReference>
<dbReference type="SUPFAM" id="SSF52129">
    <property type="entry name" value="Caspase-like"/>
    <property type="match status" value="1"/>
</dbReference>
<evidence type="ECO:0000256" key="1">
    <source>
        <dbReference type="ARBA" id="ARBA00010134"/>
    </source>
</evidence>
<dbReference type="GO" id="GO:0006508">
    <property type="term" value="P:proteolysis"/>
    <property type="evidence" value="ECO:0007669"/>
    <property type="project" value="InterPro"/>
</dbReference>
<evidence type="ECO:0000256" key="4">
    <source>
        <dbReference type="SAM" id="MobiDB-lite"/>
    </source>
</evidence>
<dbReference type="STRING" id="41447.ENSSDUP00000023549"/>
<evidence type="ECO:0000259" key="5">
    <source>
        <dbReference type="PROSITE" id="PS50168"/>
    </source>
</evidence>
<reference evidence="7" key="1">
    <citation type="submission" date="2025-05" db="UniProtKB">
        <authorList>
            <consortium name="Ensembl"/>
        </authorList>
    </citation>
    <scope>IDENTIFICATION</scope>
</reference>
<dbReference type="RefSeq" id="XP_022595949.1">
    <property type="nucleotide sequence ID" value="XM_022740228.1"/>
</dbReference>
<dbReference type="GeneID" id="111218114"/>
<dbReference type="Pfam" id="PF00656">
    <property type="entry name" value="Peptidase_C14"/>
    <property type="match status" value="1"/>
</dbReference>
<dbReference type="PROSITE" id="PS50208">
    <property type="entry name" value="CASPASE_P20"/>
    <property type="match status" value="1"/>
</dbReference>
<dbReference type="GeneTree" id="ENSGT00530000064199"/>
<sequence>MAPTDQQELQAINQIAEALSSSERRRLLYLCECPETDNSIACVKEMLKSKVMGHDRGRAFLAELLLQLRRFDILRKVIGVSKHEVERDLQYQQNLPRFRVLMAHVSEDMAYEDLDTVKFLLSRTLPREKMENAKSFLDVIIELEKLDLVSPERVDYVEECLINTGRIDLAKKVATYKMSVATPEQHLSQQQRCRAPCPPPPTPSSSHSFPQTRQGQSLHTVTGNRPVPVHVQQNCQSQLNWYKFNSNPRGVCVIIDCVGNDGGMLEQTFKALHFNVVIYKWLSVDDTLSALRGIFKQRENLKGDGFVCCIISRGTANHLLGTDTYSARLHLDSVRGLFTADTCPMMAGKPKLFFIQRYSVPEFQPCARMHHRDEDLETDGCDGLSRYDYIPTDADVFWSHCWTDERQLEQGHHRSVYLKVLTDALLKGQKRKTKLVDIHTEVNGAIFEHNRTNPGANYHIDLKHTLRKDLCLQ</sequence>
<feature type="compositionally biased region" description="Polar residues" evidence="4">
    <location>
        <begin position="211"/>
        <end position="223"/>
    </location>
</feature>
<dbReference type="AlphaFoldDB" id="A0A3B4UYM9"/>
<dbReference type="Pfam" id="PF01335">
    <property type="entry name" value="DED"/>
    <property type="match status" value="1"/>
</dbReference>
<feature type="domain" description="Caspase family p20" evidence="6">
    <location>
        <begin position="261"/>
        <end position="356"/>
    </location>
</feature>
<dbReference type="InterPro" id="IPR011029">
    <property type="entry name" value="DEATH-like_dom_sf"/>
</dbReference>
<evidence type="ECO:0000259" key="6">
    <source>
        <dbReference type="PROSITE" id="PS50208"/>
    </source>
</evidence>
<evidence type="ECO:0000256" key="3">
    <source>
        <dbReference type="ARBA" id="ARBA00022737"/>
    </source>
</evidence>
<dbReference type="GO" id="GO:0004197">
    <property type="term" value="F:cysteine-type endopeptidase activity"/>
    <property type="evidence" value="ECO:0007669"/>
    <property type="project" value="InterPro"/>
</dbReference>
<dbReference type="SMART" id="SM00031">
    <property type="entry name" value="DED"/>
    <property type="match status" value="2"/>
</dbReference>
<dbReference type="InterPro" id="IPR015917">
    <property type="entry name" value="Pept_C14A"/>
</dbReference>
<dbReference type="GO" id="GO:0006915">
    <property type="term" value="P:apoptotic process"/>
    <property type="evidence" value="ECO:0007669"/>
    <property type="project" value="UniProtKB-KW"/>
</dbReference>
<protein>
    <submittedName>
        <fullName evidence="7">CASP8 and FADD like apoptosis regulator</fullName>
    </submittedName>
</protein>
<dbReference type="SMART" id="SM00115">
    <property type="entry name" value="CASc"/>
    <property type="match status" value="1"/>
</dbReference>
<dbReference type="CDD" id="cd08340">
    <property type="entry name" value="DED_c-FLIP_r2"/>
    <property type="match status" value="1"/>
</dbReference>